<evidence type="ECO:0000313" key="2">
    <source>
        <dbReference type="Proteomes" id="UP000281406"/>
    </source>
</evidence>
<gene>
    <name evidence="1" type="ORF">DPX16_8589</name>
</gene>
<comment type="caution">
    <text evidence="1">The sequence shown here is derived from an EMBL/GenBank/DDBJ whole genome shotgun (WGS) entry which is preliminary data.</text>
</comment>
<dbReference type="AlphaFoldDB" id="A0A3N0Y9B9"/>
<name>A0A3N0Y9B9_ANAGA</name>
<dbReference type="EMBL" id="RJVU01049301">
    <property type="protein sequence ID" value="ROL42843.1"/>
    <property type="molecule type" value="Genomic_DNA"/>
</dbReference>
<sequence length="140" mass="15794">MGRERFLEKLRLQTRGTIKLRGEKQSLRINPTTKHVVNNTVFLIGTAVDSSSDGIRQAAIVTELDIMAPVSLSRVFTASTKLLVKVFQYITESFGEITATQWSIKARPYVKLIRKTPSPRLTLSIKTFLLAVKYALDVQR</sequence>
<protein>
    <submittedName>
        <fullName evidence="1">Uncharacterized protein</fullName>
    </submittedName>
</protein>
<reference evidence="1 2" key="1">
    <citation type="submission" date="2018-10" db="EMBL/GenBank/DDBJ databases">
        <title>Genome assembly for a Yunnan-Guizhou Plateau 3E fish, Anabarilius grahami (Regan), and its evolutionary and genetic applications.</title>
        <authorList>
            <person name="Jiang W."/>
        </authorList>
    </citation>
    <scope>NUCLEOTIDE SEQUENCE [LARGE SCALE GENOMIC DNA]</scope>
    <source>
        <strain evidence="1">AG-KIZ</strain>
        <tissue evidence="1">Muscle</tissue>
    </source>
</reference>
<keyword evidence="2" id="KW-1185">Reference proteome</keyword>
<evidence type="ECO:0000313" key="1">
    <source>
        <dbReference type="EMBL" id="ROL42843.1"/>
    </source>
</evidence>
<accession>A0A3N0Y9B9</accession>
<proteinExistence type="predicted"/>
<organism evidence="1 2">
    <name type="scientific">Anabarilius grahami</name>
    <name type="common">Kanglang fish</name>
    <name type="synonym">Barilius grahami</name>
    <dbReference type="NCBI Taxonomy" id="495550"/>
    <lineage>
        <taxon>Eukaryota</taxon>
        <taxon>Metazoa</taxon>
        <taxon>Chordata</taxon>
        <taxon>Craniata</taxon>
        <taxon>Vertebrata</taxon>
        <taxon>Euteleostomi</taxon>
        <taxon>Actinopterygii</taxon>
        <taxon>Neopterygii</taxon>
        <taxon>Teleostei</taxon>
        <taxon>Ostariophysi</taxon>
        <taxon>Cypriniformes</taxon>
        <taxon>Xenocyprididae</taxon>
        <taxon>Xenocypridinae</taxon>
        <taxon>Xenocypridinae incertae sedis</taxon>
        <taxon>Anabarilius</taxon>
    </lineage>
</organism>
<dbReference type="Proteomes" id="UP000281406">
    <property type="component" value="Unassembled WGS sequence"/>
</dbReference>